<feature type="compositionally biased region" description="Basic and acidic residues" evidence="2">
    <location>
        <begin position="1068"/>
        <end position="1078"/>
    </location>
</feature>
<feature type="compositionally biased region" description="Low complexity" evidence="2">
    <location>
        <begin position="940"/>
        <end position="950"/>
    </location>
</feature>
<feature type="compositionally biased region" description="Polar residues" evidence="2">
    <location>
        <begin position="654"/>
        <end position="665"/>
    </location>
</feature>
<feature type="compositionally biased region" description="Polar residues" evidence="2">
    <location>
        <begin position="285"/>
        <end position="304"/>
    </location>
</feature>
<dbReference type="EMBL" id="JAPUFD010000025">
    <property type="protein sequence ID" value="MDI1493361.1"/>
    <property type="molecule type" value="Genomic_DNA"/>
</dbReference>
<feature type="compositionally biased region" description="Polar residues" evidence="2">
    <location>
        <begin position="170"/>
        <end position="190"/>
    </location>
</feature>
<feature type="region of interest" description="Disordered" evidence="2">
    <location>
        <begin position="1200"/>
        <end position="1257"/>
    </location>
</feature>
<feature type="compositionally biased region" description="Low complexity" evidence="2">
    <location>
        <begin position="122"/>
        <end position="132"/>
    </location>
</feature>
<feature type="region of interest" description="Disordered" evidence="2">
    <location>
        <begin position="1320"/>
        <end position="1376"/>
    </location>
</feature>
<proteinExistence type="predicted"/>
<evidence type="ECO:0000256" key="1">
    <source>
        <dbReference type="SAM" id="Coils"/>
    </source>
</evidence>
<feature type="compositionally biased region" description="Pro residues" evidence="2">
    <location>
        <begin position="1"/>
        <end position="16"/>
    </location>
</feature>
<feature type="compositionally biased region" description="Low complexity" evidence="2">
    <location>
        <begin position="69"/>
        <end position="80"/>
    </location>
</feature>
<accession>A0AA43QXT5</accession>
<feature type="compositionally biased region" description="Polar residues" evidence="2">
    <location>
        <begin position="957"/>
        <end position="966"/>
    </location>
</feature>
<feature type="region of interest" description="Disordered" evidence="2">
    <location>
        <begin position="1291"/>
        <end position="1310"/>
    </location>
</feature>
<feature type="compositionally biased region" description="Polar residues" evidence="2">
    <location>
        <begin position="98"/>
        <end position="120"/>
    </location>
</feature>
<feature type="region of interest" description="Disordered" evidence="2">
    <location>
        <begin position="1864"/>
        <end position="1888"/>
    </location>
</feature>
<keyword evidence="4" id="KW-1185">Reference proteome</keyword>
<protein>
    <submittedName>
        <fullName evidence="3">Uncharacterized protein</fullName>
    </submittedName>
</protein>
<feature type="region of interest" description="Disordered" evidence="2">
    <location>
        <begin position="912"/>
        <end position="1078"/>
    </location>
</feature>
<evidence type="ECO:0000313" key="3">
    <source>
        <dbReference type="EMBL" id="MDI1493361.1"/>
    </source>
</evidence>
<keyword evidence="1" id="KW-0175">Coiled coil</keyword>
<evidence type="ECO:0000256" key="2">
    <source>
        <dbReference type="SAM" id="MobiDB-lite"/>
    </source>
</evidence>
<feature type="compositionally biased region" description="Low complexity" evidence="2">
    <location>
        <begin position="603"/>
        <end position="612"/>
    </location>
</feature>
<feature type="compositionally biased region" description="Basic and acidic residues" evidence="2">
    <location>
        <begin position="972"/>
        <end position="984"/>
    </location>
</feature>
<feature type="compositionally biased region" description="Polar residues" evidence="2">
    <location>
        <begin position="1048"/>
        <end position="1066"/>
    </location>
</feature>
<feature type="compositionally biased region" description="Polar residues" evidence="2">
    <location>
        <begin position="613"/>
        <end position="624"/>
    </location>
</feature>
<feature type="region of interest" description="Disordered" evidence="2">
    <location>
        <begin position="27"/>
        <end position="490"/>
    </location>
</feature>
<sequence>MKNPQSPSPRPTPTVLPPLSKFYYGPAQGWTSTEASPSHNDSTWSLHSHQSDFNSTVAPRLSPAVPAYSSSQWQNDFSSSIGEPKPWQVAPRNAIPANAQSADKPSATSGGAYSPINTGWGSRPSSPTSDSSAWDGNHNRTHTDSSRASPKLPLPSQRAPTAGRQERTTENSLHSKYSSQHPSTRGSATTIDVPLFLQPPLSDPDAAPPLPRRSTSPPYGPDMSQLIAQAPTILPPPPPKLPLDRQDSQSRTSLQRPRFDPQNSFQGHHYRQSSQGSLKRPRFDPQNSHSGQSAHNSWRSSNEHPSIPLPQFTSFDVNPELTAPSGDDSSDLASHSSSQSTQRIPLPHQQQAAVAPLNEEAQTSVAAKDWDPSSYREACSGLPAATSPVHEGRPISATDVSSNRHAASTPESHQTSNTSYKGSDGPPDQSRQDEESNDSFYWHSGRSSSDGDDEQSHGTTTITPDVSRKPDPEVADYEARGLPARSTSLSPVAAVSYGASALGLGGPSDWEYFGDYEAEEIDDEELYTHKPRAELPADQVPTVSDQDTQHPDAEASRSTIIVNTSETGKNPALNTGGNLFPALAQPPPPNIADDGSILESKWSPSTTTPTTPHANSSRPLTVTSEPLPLDEHRPDLDDVIQAWSDAPHIGRPLATTSGNYTSGKFGSQDDHAEASLASTPGEDVLGLGTIPKNAPPIPKLPDSIAHATAAALSGINPPAIDHLEEVQDVQMPVDGVLADDSHIQEAVSTTAPSGESAGIESSTVLDHKISAAGQSSERKLYEPNLRHAEVVESMTHDRLSDSALLSSTPQGSSQDTSPSTNAMDHHPKSGASIRPKQSLVTSPSSEFARKRQMFESPPEKPSASCPTLRKLQKDYKSSIEPSPPSSALDAIEHQLPISGNKEADFLKKATNISAPVASVQRPSDQLKKATADAQVAAERSQPSQPTTSTSGLAEQDLSMTSPSSIGPSFLQPKDEERALRRNLDDESASSGDLGHRATEEPDQVSSDDAHRLNLNVVDQMRDSTKQQDQSLLQHDQSDIEQGEAHVNARSSMADSSALQTSTTMQDESALHVDDDRETPQSMIEAVSKVPLSEARHPATSEMKDDALQDLDPPAEEQPAQVSGGANADTELPSEAKRFDDPYADLDPWGRSSLNRFAAMLREEARAETNQDKLNIFNVFTTRESRLRVILYGTDDELILQQPGKSTSGESPKRIPSQKVQHLAKTGSKKRSLQRKSPDKGQHTVKELPPLPPNRESVVGIPVSKLSSSGAQNDAKLAAPAASISNAQIAPDSSLDGQQIPQSPTLVSTARQTDLPQDPAVLEASEPSTGATDTSVLSLQGKGQSRNDASERSSEQQQTRPGQQRTAQGGSEVKNYLTNRRSIYRPFATQTMESMENANNLVLEPEYLLEKPPIRPLEARTGQVMPNPTANERLNDNVEETKATARTETANQPLDLRRFIDADFDPLLMVLPQAEAILKDGVKLTSFQNSIDCIPDDFSFIHTSVVAWDTKVKQQREEHERQRHVRQIESEQRIDALFDEHEIGYGDIAELEGEFTKSEAVRKAEEDRAEYQAFLEDVFNVVWTRLNYEIDQLDPHYQEYSTLMNQTLAGKDMFEASEEDLVLAPAMTAFLGLHQKLEIRHQKAFEAVLERDRRLKKTEISPWYSLSNIPKVKQLEKQFEEAEKKAIIDYCQKRNQRANRLMDVLDENTLRGVGANQDYMEAIMKAVRRIASGRAFASMPGLETPVEGIELVQKARSCTAILASSSEQIVQTFHVADMLLNSADYEVSVAKAKVAKVDLATLSKLKEERNKEDQKLMRDLEHRLALIREDLRRTNDEVIKLMLFLGVQNGRAMDTQAAPAAHGIQRQQQQQSIAGMKDPNYEARKVQKQ</sequence>
<feature type="compositionally biased region" description="Polar residues" evidence="2">
    <location>
        <begin position="1325"/>
        <end position="1346"/>
    </location>
</feature>
<feature type="compositionally biased region" description="Polar residues" evidence="2">
    <location>
        <begin position="556"/>
        <end position="577"/>
    </location>
</feature>
<feature type="compositionally biased region" description="Polar residues" evidence="2">
    <location>
        <begin position="398"/>
        <end position="421"/>
    </location>
</feature>
<name>A0AA43QXT5_9LECA</name>
<comment type="caution">
    <text evidence="3">The sequence shown here is derived from an EMBL/GenBank/DDBJ whole genome shotgun (WGS) entry which is preliminary data.</text>
</comment>
<feature type="region of interest" description="Disordered" evidence="2">
    <location>
        <begin position="1108"/>
        <end position="1143"/>
    </location>
</feature>
<dbReference type="Proteomes" id="UP001161017">
    <property type="component" value="Unassembled WGS sequence"/>
</dbReference>
<feature type="region of interest" description="Disordered" evidence="2">
    <location>
        <begin position="523"/>
        <end position="633"/>
    </location>
</feature>
<feature type="compositionally biased region" description="Polar residues" evidence="2">
    <location>
        <begin position="249"/>
        <end position="277"/>
    </location>
</feature>
<gene>
    <name evidence="3" type="ORF">OHK93_005149</name>
</gene>
<feature type="coiled-coil region" evidence="1">
    <location>
        <begin position="1809"/>
        <end position="1836"/>
    </location>
</feature>
<feature type="region of interest" description="Disordered" evidence="2">
    <location>
        <begin position="649"/>
        <end position="675"/>
    </location>
</feature>
<feature type="compositionally biased region" description="Basic and acidic residues" evidence="2">
    <location>
        <begin position="526"/>
        <end position="535"/>
    </location>
</feature>
<feature type="compositionally biased region" description="Polar residues" evidence="2">
    <location>
        <begin position="803"/>
        <end position="822"/>
    </location>
</feature>
<feature type="region of interest" description="Disordered" evidence="2">
    <location>
        <begin position="747"/>
        <end position="888"/>
    </location>
</feature>
<feature type="compositionally biased region" description="Polar residues" evidence="2">
    <location>
        <begin position="29"/>
        <end position="57"/>
    </location>
</feature>
<feature type="compositionally biased region" description="Basic and acidic residues" evidence="2">
    <location>
        <begin position="1878"/>
        <end position="1888"/>
    </location>
</feature>
<feature type="region of interest" description="Disordered" evidence="2">
    <location>
        <begin position="1"/>
        <end position="20"/>
    </location>
</feature>
<organism evidence="3 4">
    <name type="scientific">Ramalina farinacea</name>
    <dbReference type="NCBI Taxonomy" id="258253"/>
    <lineage>
        <taxon>Eukaryota</taxon>
        <taxon>Fungi</taxon>
        <taxon>Dikarya</taxon>
        <taxon>Ascomycota</taxon>
        <taxon>Pezizomycotina</taxon>
        <taxon>Lecanoromycetes</taxon>
        <taxon>OSLEUM clade</taxon>
        <taxon>Lecanoromycetidae</taxon>
        <taxon>Lecanorales</taxon>
        <taxon>Lecanorineae</taxon>
        <taxon>Ramalinaceae</taxon>
        <taxon>Ramalina</taxon>
    </lineage>
</organism>
<feature type="compositionally biased region" description="Polar residues" evidence="2">
    <location>
        <begin position="747"/>
        <end position="764"/>
    </location>
</feature>
<evidence type="ECO:0000313" key="4">
    <source>
        <dbReference type="Proteomes" id="UP001161017"/>
    </source>
</evidence>
<feature type="compositionally biased region" description="Polar residues" evidence="2">
    <location>
        <begin position="1354"/>
        <end position="1368"/>
    </location>
</feature>
<feature type="compositionally biased region" description="Polar residues" evidence="2">
    <location>
        <begin position="1294"/>
        <end position="1310"/>
    </location>
</feature>
<feature type="compositionally biased region" description="Basic and acidic residues" evidence="2">
    <location>
        <begin position="1235"/>
        <end position="1245"/>
    </location>
</feature>
<feature type="compositionally biased region" description="Low complexity" evidence="2">
    <location>
        <begin position="325"/>
        <end position="340"/>
    </location>
</feature>
<reference evidence="3" key="1">
    <citation type="journal article" date="2023" name="Genome Biol. Evol.">
        <title>First Whole Genome Sequence and Flow Cytometry Genome Size Data for the Lichen-Forming Fungus Ramalina farinacea (Ascomycota).</title>
        <authorList>
            <person name="Llewellyn T."/>
            <person name="Mian S."/>
            <person name="Hill R."/>
            <person name="Leitch I.J."/>
            <person name="Gaya E."/>
        </authorList>
    </citation>
    <scope>NUCLEOTIDE SEQUENCE</scope>
    <source>
        <strain evidence="3">LIQ254RAFAR</strain>
    </source>
</reference>
<feature type="compositionally biased region" description="Basic and acidic residues" evidence="2">
    <location>
        <begin position="776"/>
        <end position="800"/>
    </location>
</feature>